<reference evidence="1" key="1">
    <citation type="submission" date="2019-11" db="UniProtKB">
        <authorList>
            <consortium name="WormBaseParasite"/>
        </authorList>
    </citation>
    <scope>IDENTIFICATION</scope>
</reference>
<sequence length="122" mass="13723">MSVLKSIPRSSVYKARMNSVTVFKLCVVFCILGLITSASGLPDEDMAKASLDACFDQCANNRLKVSCEQECEYLQEQGKKFKECVHVCRKLNWKSGCLLRCKQRLSMDVNEGFGKRMVDAVN</sequence>
<dbReference type="AlphaFoldDB" id="A0A5K3EYM0"/>
<proteinExistence type="predicted"/>
<organism evidence="1">
    <name type="scientific">Mesocestoides corti</name>
    <name type="common">Flatworm</name>
    <dbReference type="NCBI Taxonomy" id="53468"/>
    <lineage>
        <taxon>Eukaryota</taxon>
        <taxon>Metazoa</taxon>
        <taxon>Spiralia</taxon>
        <taxon>Lophotrochozoa</taxon>
        <taxon>Platyhelminthes</taxon>
        <taxon>Cestoda</taxon>
        <taxon>Eucestoda</taxon>
        <taxon>Cyclophyllidea</taxon>
        <taxon>Mesocestoididae</taxon>
        <taxon>Mesocestoides</taxon>
    </lineage>
</organism>
<dbReference type="WBParaSite" id="MCU_004171-RA">
    <property type="protein sequence ID" value="MCU_004171-RA"/>
    <property type="gene ID" value="MCU_004171"/>
</dbReference>
<evidence type="ECO:0000313" key="1">
    <source>
        <dbReference type="WBParaSite" id="MCU_004171-RA"/>
    </source>
</evidence>
<name>A0A5K3EYM0_MESCO</name>
<protein>
    <submittedName>
        <fullName evidence="1">Uncharacterized protein</fullName>
    </submittedName>
</protein>
<accession>A0A5K3EYM0</accession>